<evidence type="ECO:0000313" key="1">
    <source>
        <dbReference type="EMBL" id="STV78619.1"/>
    </source>
</evidence>
<protein>
    <submittedName>
        <fullName evidence="1">Uncharacterized protein</fullName>
    </submittedName>
</protein>
<reference evidence="1 2" key="1">
    <citation type="submission" date="2018-06" db="EMBL/GenBank/DDBJ databases">
        <authorList>
            <consortium name="Pathogen Informatics"/>
            <person name="Doyle S."/>
        </authorList>
    </citation>
    <scope>NUCLEOTIDE SEQUENCE [LARGE SCALE GENOMIC DNA]</scope>
    <source>
        <strain evidence="1 2">NCTC11685</strain>
    </source>
</reference>
<evidence type="ECO:0000313" key="2">
    <source>
        <dbReference type="Proteomes" id="UP000254863"/>
    </source>
</evidence>
<accession>A0A7H4N5E7</accession>
<proteinExistence type="predicted"/>
<gene>
    <name evidence="1" type="ORF">NCTC11685_02274</name>
</gene>
<comment type="caution">
    <text evidence="1">The sequence shown here is derived from an EMBL/GenBank/DDBJ whole genome shotgun (WGS) entry which is preliminary data.</text>
</comment>
<dbReference type="Proteomes" id="UP000254863">
    <property type="component" value="Unassembled WGS sequence"/>
</dbReference>
<sequence>MPDCHGAIPRPACMVSAMQNINPDQALKKSRAMAMPKRMLVSFSRRGGNSGCSPRCCLLSALARIQTSSGSTAANISCSVHGQCSSGPSAIGNSRQQRISARLKVPCQSMRECASRRVSGTYRGLKASTSRQIGTFIKKAFRQPKPAISAETSQPPPI</sequence>
<dbReference type="EMBL" id="UGMS01000001">
    <property type="protein sequence ID" value="STV78619.1"/>
    <property type="molecule type" value="Genomic_DNA"/>
</dbReference>
<dbReference type="AlphaFoldDB" id="A0A7H4N5E7"/>
<name>A0A7H4N5E7_9ENTR</name>
<organism evidence="1 2">
    <name type="scientific">Klebsiella michiganensis</name>
    <dbReference type="NCBI Taxonomy" id="1134687"/>
    <lineage>
        <taxon>Bacteria</taxon>
        <taxon>Pseudomonadati</taxon>
        <taxon>Pseudomonadota</taxon>
        <taxon>Gammaproteobacteria</taxon>
        <taxon>Enterobacterales</taxon>
        <taxon>Enterobacteriaceae</taxon>
        <taxon>Klebsiella/Raoultella group</taxon>
        <taxon>Klebsiella</taxon>
    </lineage>
</organism>